<dbReference type="AlphaFoldDB" id="U9SQM3"/>
<accession>U9SQM3</accession>
<reference evidence="1" key="1">
    <citation type="submission" date="2013-07" db="EMBL/GenBank/DDBJ databases">
        <title>The genome of an arbuscular mycorrhizal fungus provides insights into the evolution of the oldest plant symbiosis.</title>
        <authorList>
            <consortium name="DOE Joint Genome Institute"/>
            <person name="Tisserant E."/>
            <person name="Malbreil M."/>
            <person name="Kuo A."/>
            <person name="Kohler A."/>
            <person name="Symeonidi A."/>
            <person name="Balestrini R."/>
            <person name="Charron P."/>
            <person name="Duensing N."/>
            <person name="Frei-dit-Frey N."/>
            <person name="Gianinazzi-Pearson V."/>
            <person name="Gilbert B."/>
            <person name="Handa Y."/>
            <person name="Hijri M."/>
            <person name="Kaul R."/>
            <person name="Kawaguchi M."/>
            <person name="Krajinski F."/>
            <person name="Lammers P."/>
            <person name="Lapierre D."/>
            <person name="Masclaux F.G."/>
            <person name="Murat C."/>
            <person name="Morin E."/>
            <person name="Ndikumana S."/>
            <person name="Pagni M."/>
            <person name="Petitpierre D."/>
            <person name="Requena N."/>
            <person name="Rosikiewicz P."/>
            <person name="Riley R."/>
            <person name="Saito K."/>
            <person name="San Clemente H."/>
            <person name="Shapiro H."/>
            <person name="van Tuinen D."/>
            <person name="Becard G."/>
            <person name="Bonfante P."/>
            <person name="Paszkowski U."/>
            <person name="Shachar-Hill Y."/>
            <person name="Young J.P."/>
            <person name="Sanders I.R."/>
            <person name="Henrissat B."/>
            <person name="Rensing S.A."/>
            <person name="Grigoriev I.V."/>
            <person name="Corradi N."/>
            <person name="Roux C."/>
            <person name="Martin F."/>
        </authorList>
    </citation>
    <scope>NUCLEOTIDE SEQUENCE</scope>
    <source>
        <strain evidence="1">DAOM 197198</strain>
    </source>
</reference>
<evidence type="ECO:0000313" key="1">
    <source>
        <dbReference type="EMBL" id="ERZ96322.1"/>
    </source>
</evidence>
<dbReference type="EMBL" id="KI300558">
    <property type="protein sequence ID" value="ERZ96322.1"/>
    <property type="molecule type" value="Genomic_DNA"/>
</dbReference>
<name>U9SQM3_RHIID</name>
<proteinExistence type="predicted"/>
<gene>
    <name evidence="1" type="ORF">GLOINDRAFT_12747</name>
</gene>
<organism evidence="1">
    <name type="scientific">Rhizophagus irregularis (strain DAOM 181602 / DAOM 197198 / MUCL 43194)</name>
    <name type="common">Arbuscular mycorrhizal fungus</name>
    <name type="synonym">Glomus intraradices</name>
    <dbReference type="NCBI Taxonomy" id="747089"/>
    <lineage>
        <taxon>Eukaryota</taxon>
        <taxon>Fungi</taxon>
        <taxon>Fungi incertae sedis</taxon>
        <taxon>Mucoromycota</taxon>
        <taxon>Glomeromycotina</taxon>
        <taxon>Glomeromycetes</taxon>
        <taxon>Glomerales</taxon>
        <taxon>Glomeraceae</taxon>
        <taxon>Rhizophagus</taxon>
    </lineage>
</organism>
<sequence>MFPRGEDMWYPNIPKCNNESTYTYNNKDVSKFSDENELLNTSDKKNIVDMYTVVKQMQLNYIKFNQKKICAELYNGFQNAMNYTTILSSFIGEP</sequence>
<dbReference type="VEuPathDB" id="FungiDB:RhiirFUN_004624"/>
<dbReference type="HOGENOM" id="CLU_2387317_0_0_1"/>
<protein>
    <submittedName>
        <fullName evidence="1">Uncharacterized protein</fullName>
    </submittedName>
</protein>